<feature type="compositionally biased region" description="Basic residues" evidence="1">
    <location>
        <begin position="354"/>
        <end position="366"/>
    </location>
</feature>
<evidence type="ECO:0000313" key="2">
    <source>
        <dbReference type="EMBL" id="KAF9485429.1"/>
    </source>
</evidence>
<dbReference type="EMBL" id="MU155136">
    <property type="protein sequence ID" value="KAF9485429.1"/>
    <property type="molecule type" value="Genomic_DNA"/>
</dbReference>
<organism evidence="2 3">
    <name type="scientific">Pholiota conissans</name>
    <dbReference type="NCBI Taxonomy" id="109636"/>
    <lineage>
        <taxon>Eukaryota</taxon>
        <taxon>Fungi</taxon>
        <taxon>Dikarya</taxon>
        <taxon>Basidiomycota</taxon>
        <taxon>Agaricomycotina</taxon>
        <taxon>Agaricomycetes</taxon>
        <taxon>Agaricomycetidae</taxon>
        <taxon>Agaricales</taxon>
        <taxon>Agaricineae</taxon>
        <taxon>Strophariaceae</taxon>
        <taxon>Pholiota</taxon>
    </lineage>
</organism>
<dbReference type="OrthoDB" id="3171339at2759"/>
<dbReference type="Proteomes" id="UP000807469">
    <property type="component" value="Unassembled WGS sequence"/>
</dbReference>
<feature type="compositionally biased region" description="Low complexity" evidence="1">
    <location>
        <begin position="334"/>
        <end position="345"/>
    </location>
</feature>
<feature type="compositionally biased region" description="Basic and acidic residues" evidence="1">
    <location>
        <begin position="200"/>
        <end position="209"/>
    </location>
</feature>
<evidence type="ECO:0000256" key="1">
    <source>
        <dbReference type="SAM" id="MobiDB-lite"/>
    </source>
</evidence>
<keyword evidence="3" id="KW-1185">Reference proteome</keyword>
<dbReference type="AlphaFoldDB" id="A0A9P5ZFD5"/>
<feature type="region of interest" description="Disordered" evidence="1">
    <location>
        <begin position="541"/>
        <end position="562"/>
    </location>
</feature>
<reference evidence="2" key="1">
    <citation type="submission" date="2020-11" db="EMBL/GenBank/DDBJ databases">
        <authorList>
            <consortium name="DOE Joint Genome Institute"/>
            <person name="Ahrendt S."/>
            <person name="Riley R."/>
            <person name="Andreopoulos W."/>
            <person name="Labutti K."/>
            <person name="Pangilinan J."/>
            <person name="Ruiz-Duenas F.J."/>
            <person name="Barrasa J.M."/>
            <person name="Sanchez-Garcia M."/>
            <person name="Camarero S."/>
            <person name="Miyauchi S."/>
            <person name="Serrano A."/>
            <person name="Linde D."/>
            <person name="Babiker R."/>
            <person name="Drula E."/>
            <person name="Ayuso-Fernandez I."/>
            <person name="Pacheco R."/>
            <person name="Padilla G."/>
            <person name="Ferreira P."/>
            <person name="Barriuso J."/>
            <person name="Kellner H."/>
            <person name="Castanera R."/>
            <person name="Alfaro M."/>
            <person name="Ramirez L."/>
            <person name="Pisabarro A.G."/>
            <person name="Kuo A."/>
            <person name="Tritt A."/>
            <person name="Lipzen A."/>
            <person name="He G."/>
            <person name="Yan M."/>
            <person name="Ng V."/>
            <person name="Cullen D."/>
            <person name="Martin F."/>
            <person name="Rosso M.-N."/>
            <person name="Henrissat B."/>
            <person name="Hibbett D."/>
            <person name="Martinez A.T."/>
            <person name="Grigoriev I.V."/>
        </authorList>
    </citation>
    <scope>NUCLEOTIDE SEQUENCE</scope>
    <source>
        <strain evidence="2">CIRM-BRFM 674</strain>
    </source>
</reference>
<protein>
    <submittedName>
        <fullName evidence="2">Uncharacterized protein</fullName>
    </submittedName>
</protein>
<feature type="region of interest" description="Disordered" evidence="1">
    <location>
        <begin position="1"/>
        <end position="158"/>
    </location>
</feature>
<sequence>MAKKTKAKQKSDDKPAGNNVGSNAAPPEPSVMSTTVTEINYKADPPAQPEAAAWGTDTGAWGMPEAQPAGDTWGTSTHNEVAWGDDPESLLQPPLHQSHLPTIPEHVSPGGHSTQLRPSLSDIGESQQSREDSYDNDTWSGHQESPAPHYADGQQSHTLTATAALSAIGSPAIHPAISLKEAITRAQARGGTGVSSASEAARKLEESRARPKAQYIKNNTTSPAARYEPLKDNSNHAQGGQLHPPMSSASAAAALLESTSNRLRAQGHSAPKPPQQTVQAPPGKTKWEYHGRPAAAITPDPSWIMTGGNAWSNKHRQTKSATVHWGTGNENRTQQAWDAQQNQQQHHPAPSVHPRQRPQHQKHYSHPGHPMHQQSKQGQGQSWQGWGKNEWQEEDQESETETEMTDDVWNRQEGNGWGQGSNSGWDQHAGGEWVQHPQQNRQQERSRQDPGRSRKNKRHDDGYGQADGWVKHAVEVKVEGRNKAGNEFRLKMDGAPKKEMDGTNTSLGGGKQPMEAGAKLLILLGEKLMILVGPRLQTRGGEQTVNGVDKRHPTRNGVPRSKPMIRVLLERKFLNSKKPKS</sequence>
<feature type="compositionally biased region" description="Low complexity" evidence="1">
    <location>
        <begin position="89"/>
        <end position="101"/>
    </location>
</feature>
<feature type="compositionally biased region" description="Acidic residues" evidence="1">
    <location>
        <begin position="392"/>
        <end position="406"/>
    </location>
</feature>
<comment type="caution">
    <text evidence="2">The sequence shown here is derived from an EMBL/GenBank/DDBJ whole genome shotgun (WGS) entry which is preliminary data.</text>
</comment>
<evidence type="ECO:0000313" key="3">
    <source>
        <dbReference type="Proteomes" id="UP000807469"/>
    </source>
</evidence>
<feature type="compositionally biased region" description="Low complexity" evidence="1">
    <location>
        <begin position="373"/>
        <end position="388"/>
    </location>
</feature>
<name>A0A9P5ZFD5_9AGAR</name>
<accession>A0A9P5ZFD5</accession>
<feature type="compositionally biased region" description="Basic and acidic residues" evidence="1">
    <location>
        <begin position="487"/>
        <end position="501"/>
    </location>
</feature>
<proteinExistence type="predicted"/>
<feature type="region of interest" description="Disordered" evidence="1">
    <location>
        <begin position="187"/>
        <end position="465"/>
    </location>
</feature>
<gene>
    <name evidence="2" type="ORF">BDN70DRAFT_640316</name>
</gene>
<feature type="compositionally biased region" description="Low complexity" evidence="1">
    <location>
        <begin position="51"/>
        <end position="62"/>
    </location>
</feature>
<feature type="compositionally biased region" description="Basic and acidic residues" evidence="1">
    <location>
        <begin position="442"/>
        <end position="462"/>
    </location>
</feature>
<feature type="region of interest" description="Disordered" evidence="1">
    <location>
        <begin position="487"/>
        <end position="513"/>
    </location>
</feature>